<keyword evidence="2" id="KW-1185">Reference proteome</keyword>
<sequence>MYDRGLWVLEQYGLTARTACRGRGVLLYETSDGWVSIKEYSGTKRKLEQQYELMSRIKEAGFPYLDCLRRNLEGELISYDKEENAYVLRDWYVGKECDTRSISDIERAVRKLAVLHKVMRGEIQNEYVRESLVHECDRHNAEIRKTRKFIQKKQKKNGFEVRLLNCAELFLRQGEQVVQELENSDYEILRKESLNLGSICHGDYNQHNVLFNGNQIAITNFDKWNYDIQVADLYHFMRKILEKHNWDLSMGLGMLDTYQEVKPLSKAELNNLRIRLAYPWKFWKLCNFYSSTNKAWISGKNMEKLDQLQRQWKNWLYFLEKAF</sequence>
<dbReference type="Gene3D" id="3.30.200.20">
    <property type="entry name" value="Phosphorylase Kinase, domain 1"/>
    <property type="match status" value="1"/>
</dbReference>
<dbReference type="PANTHER" id="PTHR39179:SF3">
    <property type="entry name" value="COTS-RELATED PROTEIN"/>
    <property type="match status" value="1"/>
</dbReference>
<proteinExistence type="predicted"/>
<gene>
    <name evidence="1" type="ORF">H9Q79_11305</name>
</gene>
<dbReference type="InterPro" id="IPR011009">
    <property type="entry name" value="Kinase-like_dom_sf"/>
</dbReference>
<dbReference type="AlphaFoldDB" id="A0A7G9G9N2"/>
<dbReference type="NCBIfam" id="TIGR02906">
    <property type="entry name" value="spore_CotS"/>
    <property type="match status" value="1"/>
</dbReference>
<organism evidence="1 2">
    <name type="scientific">Wansuia hejianensis</name>
    <dbReference type="NCBI Taxonomy" id="2763667"/>
    <lineage>
        <taxon>Bacteria</taxon>
        <taxon>Bacillati</taxon>
        <taxon>Bacillota</taxon>
        <taxon>Clostridia</taxon>
        <taxon>Lachnospirales</taxon>
        <taxon>Lachnospiraceae</taxon>
        <taxon>Wansuia</taxon>
    </lineage>
</organism>
<dbReference type="EMBL" id="CP060635">
    <property type="protein sequence ID" value="QNM07514.1"/>
    <property type="molecule type" value="Genomic_DNA"/>
</dbReference>
<name>A0A7G9G9N2_9FIRM</name>
<evidence type="ECO:0000313" key="1">
    <source>
        <dbReference type="EMBL" id="QNM07514.1"/>
    </source>
</evidence>
<accession>A0A7G9G9N2</accession>
<dbReference type="SUPFAM" id="SSF56112">
    <property type="entry name" value="Protein kinase-like (PK-like)"/>
    <property type="match status" value="1"/>
</dbReference>
<reference evidence="1 2" key="1">
    <citation type="submission" date="2020-08" db="EMBL/GenBank/DDBJ databases">
        <authorList>
            <person name="Liu C."/>
            <person name="Sun Q."/>
        </authorList>
    </citation>
    <scope>NUCLEOTIDE SEQUENCE [LARGE SCALE GENOMIC DNA]</scope>
    <source>
        <strain evidence="1 2">NSJ-29</strain>
    </source>
</reference>
<evidence type="ECO:0000313" key="2">
    <source>
        <dbReference type="Proteomes" id="UP000515860"/>
    </source>
</evidence>
<dbReference type="RefSeq" id="WP_118642880.1">
    <property type="nucleotide sequence ID" value="NZ_CP060635.1"/>
</dbReference>
<keyword evidence="1" id="KW-0946">Virion</keyword>
<protein>
    <submittedName>
        <fullName evidence="1">CotS family spore coat protein</fullName>
    </submittedName>
</protein>
<dbReference type="Proteomes" id="UP000515860">
    <property type="component" value="Chromosome"/>
</dbReference>
<dbReference type="KEGG" id="whj:H9Q79_11305"/>
<dbReference type="InterPro" id="IPR047175">
    <property type="entry name" value="CotS-like"/>
</dbReference>
<dbReference type="InterPro" id="IPR014255">
    <property type="entry name" value="Spore_coat_CotS"/>
</dbReference>
<dbReference type="GO" id="GO:0042601">
    <property type="term" value="C:endospore-forming forespore"/>
    <property type="evidence" value="ECO:0007669"/>
    <property type="project" value="TreeGrafter"/>
</dbReference>
<keyword evidence="1" id="KW-0167">Capsid protein</keyword>
<dbReference type="PANTHER" id="PTHR39179">
    <property type="entry name" value="SPORE COAT PROTEIN I"/>
    <property type="match status" value="1"/>
</dbReference>
<dbReference type="Gene3D" id="3.90.1200.10">
    <property type="match status" value="1"/>
</dbReference>